<proteinExistence type="predicted"/>
<reference evidence="1" key="1">
    <citation type="submission" date="2021-02" db="EMBL/GenBank/DDBJ databases">
        <authorList>
            <person name="Nowell W R."/>
        </authorList>
    </citation>
    <scope>NUCLEOTIDE SEQUENCE</scope>
</reference>
<feature type="non-terminal residue" evidence="1">
    <location>
        <position position="53"/>
    </location>
</feature>
<name>A0A815WS70_9BILA</name>
<protein>
    <submittedName>
        <fullName evidence="1">Uncharacterized protein</fullName>
    </submittedName>
</protein>
<accession>A0A815WS70</accession>
<dbReference type="InterPro" id="IPR042047">
    <property type="entry name" value="SleB_dom1"/>
</dbReference>
<gene>
    <name evidence="1" type="ORF">SEV965_LOCUS38519</name>
</gene>
<dbReference type="AlphaFoldDB" id="A0A815WS70"/>
<dbReference type="Proteomes" id="UP000663889">
    <property type="component" value="Unassembled WGS sequence"/>
</dbReference>
<sequence>MVDPQSLDEVDVLTRTVYGEARGESEDGQAAVAWVIMNRVAAGHLYMGRSIRE</sequence>
<comment type="caution">
    <text evidence="1">The sequence shown here is derived from an EMBL/GenBank/DDBJ whole genome shotgun (WGS) entry which is preliminary data.</text>
</comment>
<evidence type="ECO:0000313" key="1">
    <source>
        <dbReference type="EMBL" id="CAF1547856.1"/>
    </source>
</evidence>
<dbReference type="Gene3D" id="1.10.10.2520">
    <property type="entry name" value="Cell wall hydrolase SleB, domain 1"/>
    <property type="match status" value="1"/>
</dbReference>
<evidence type="ECO:0000313" key="2">
    <source>
        <dbReference type="Proteomes" id="UP000663889"/>
    </source>
</evidence>
<dbReference type="EMBL" id="CAJNOU010009610">
    <property type="protein sequence ID" value="CAF1547856.1"/>
    <property type="molecule type" value="Genomic_DNA"/>
</dbReference>
<organism evidence="1 2">
    <name type="scientific">Rotaria sordida</name>
    <dbReference type="NCBI Taxonomy" id="392033"/>
    <lineage>
        <taxon>Eukaryota</taxon>
        <taxon>Metazoa</taxon>
        <taxon>Spiralia</taxon>
        <taxon>Gnathifera</taxon>
        <taxon>Rotifera</taxon>
        <taxon>Eurotatoria</taxon>
        <taxon>Bdelloidea</taxon>
        <taxon>Philodinida</taxon>
        <taxon>Philodinidae</taxon>
        <taxon>Rotaria</taxon>
    </lineage>
</organism>